<evidence type="ECO:0000259" key="4">
    <source>
        <dbReference type="Pfam" id="PF13649"/>
    </source>
</evidence>
<feature type="domain" description="Methyltransferase" evidence="4">
    <location>
        <begin position="49"/>
        <end position="139"/>
    </location>
</feature>
<keyword evidence="6" id="KW-1185">Reference proteome</keyword>
<dbReference type="Proteomes" id="UP000556436">
    <property type="component" value="Unassembled WGS sequence"/>
</dbReference>
<dbReference type="RefSeq" id="WP_184739698.1">
    <property type="nucleotide sequence ID" value="NZ_BMRW01000017.1"/>
</dbReference>
<organism evidence="5 6">
    <name type="scientific">Streptomyces netropsis</name>
    <name type="common">Streptoverticillium netropsis</name>
    <dbReference type="NCBI Taxonomy" id="55404"/>
    <lineage>
        <taxon>Bacteria</taxon>
        <taxon>Bacillati</taxon>
        <taxon>Actinomycetota</taxon>
        <taxon>Actinomycetes</taxon>
        <taxon>Kitasatosporales</taxon>
        <taxon>Streptomycetaceae</taxon>
        <taxon>Streptomyces</taxon>
    </lineage>
</organism>
<dbReference type="PANTHER" id="PTHR43464:SF19">
    <property type="entry name" value="UBIQUINONE BIOSYNTHESIS O-METHYLTRANSFERASE, MITOCHONDRIAL"/>
    <property type="match status" value="1"/>
</dbReference>
<dbReference type="AlphaFoldDB" id="A0A7W7LHV9"/>
<name>A0A7W7LHV9_STRNE</name>
<dbReference type="Gene3D" id="3.40.50.150">
    <property type="entry name" value="Vaccinia Virus protein VP39"/>
    <property type="match status" value="1"/>
</dbReference>
<evidence type="ECO:0000313" key="5">
    <source>
        <dbReference type="EMBL" id="MBB4890490.1"/>
    </source>
</evidence>
<dbReference type="Pfam" id="PF13649">
    <property type="entry name" value="Methyltransf_25"/>
    <property type="match status" value="1"/>
</dbReference>
<keyword evidence="2" id="KW-0808">Transferase</keyword>
<gene>
    <name evidence="5" type="ORF">FHS38_006575</name>
</gene>
<protein>
    <submittedName>
        <fullName evidence="5">Ubiquinone/menaquinone biosynthesis C-methylase UbiE</fullName>
    </submittedName>
</protein>
<keyword evidence="5" id="KW-0830">Ubiquinone</keyword>
<dbReference type="SUPFAM" id="SSF53335">
    <property type="entry name" value="S-adenosyl-L-methionine-dependent methyltransferases"/>
    <property type="match status" value="1"/>
</dbReference>
<dbReference type="EMBL" id="JACHJG010000019">
    <property type="protein sequence ID" value="MBB4890490.1"/>
    <property type="molecule type" value="Genomic_DNA"/>
</dbReference>
<dbReference type="GO" id="GO:0032259">
    <property type="term" value="P:methylation"/>
    <property type="evidence" value="ECO:0007669"/>
    <property type="project" value="UniProtKB-KW"/>
</dbReference>
<keyword evidence="1 5" id="KW-0489">Methyltransferase</keyword>
<dbReference type="InterPro" id="IPR029063">
    <property type="entry name" value="SAM-dependent_MTases_sf"/>
</dbReference>
<dbReference type="PANTHER" id="PTHR43464">
    <property type="entry name" value="METHYLTRANSFERASE"/>
    <property type="match status" value="1"/>
</dbReference>
<sequence length="272" mass="29605">MPDMDPRVITYYETHDQADRLLIPAAGRLELLRTQELLRRHLPTAPARIIDVGGGPGTHARWLADDGHTVHLVDPIAKHLDQAAEYAACTTELGDARALTAEDATYDCALLLGPLYHLAHREDRITALHEARRVVRPGGIIAAAAISRPALLLDYNTLSSLTDPSIRDRLATRLRTGYLPEPDNDPTGLFTAAYFHTSSELRAEVADAGLPLTALYGIEGPGWAVTKSIERHTGRSVAHTVLFDATVDGARLSEAHPELIDMSAHMLAVIQT</sequence>
<keyword evidence="3" id="KW-0949">S-adenosyl-L-methionine</keyword>
<dbReference type="InterPro" id="IPR041698">
    <property type="entry name" value="Methyltransf_25"/>
</dbReference>
<reference evidence="5 6" key="1">
    <citation type="submission" date="2020-08" db="EMBL/GenBank/DDBJ databases">
        <title>Genomic Encyclopedia of Type Strains, Phase III (KMG-III): the genomes of soil and plant-associated and newly described type strains.</title>
        <authorList>
            <person name="Whitman W."/>
        </authorList>
    </citation>
    <scope>NUCLEOTIDE SEQUENCE [LARGE SCALE GENOMIC DNA]</scope>
    <source>
        <strain evidence="5 6">CECT 3265</strain>
    </source>
</reference>
<dbReference type="GO" id="GO:0008168">
    <property type="term" value="F:methyltransferase activity"/>
    <property type="evidence" value="ECO:0007669"/>
    <property type="project" value="UniProtKB-KW"/>
</dbReference>
<evidence type="ECO:0000313" key="6">
    <source>
        <dbReference type="Proteomes" id="UP000556436"/>
    </source>
</evidence>
<evidence type="ECO:0000256" key="3">
    <source>
        <dbReference type="ARBA" id="ARBA00022691"/>
    </source>
</evidence>
<evidence type="ECO:0000256" key="2">
    <source>
        <dbReference type="ARBA" id="ARBA00022679"/>
    </source>
</evidence>
<accession>A0A7W7LHV9</accession>
<comment type="caution">
    <text evidence="5">The sequence shown here is derived from an EMBL/GenBank/DDBJ whole genome shotgun (WGS) entry which is preliminary data.</text>
</comment>
<evidence type="ECO:0000256" key="1">
    <source>
        <dbReference type="ARBA" id="ARBA00022603"/>
    </source>
</evidence>
<proteinExistence type="predicted"/>
<dbReference type="CDD" id="cd02440">
    <property type="entry name" value="AdoMet_MTases"/>
    <property type="match status" value="1"/>
</dbReference>